<comment type="caution">
    <text evidence="1">The sequence shown here is derived from an EMBL/GenBank/DDBJ whole genome shotgun (WGS) entry which is preliminary data.</text>
</comment>
<dbReference type="GO" id="GO:0004386">
    <property type="term" value="F:helicase activity"/>
    <property type="evidence" value="ECO:0007669"/>
    <property type="project" value="UniProtKB-KW"/>
</dbReference>
<gene>
    <name evidence="1" type="ORF">KUF71_000164</name>
    <name evidence="2" type="ORF">KUF71_000171</name>
</gene>
<keyword evidence="3" id="KW-1185">Reference proteome</keyword>
<proteinExistence type="predicted"/>
<keyword evidence="1" id="KW-0347">Helicase</keyword>
<keyword evidence="1" id="KW-0378">Hydrolase</keyword>
<dbReference type="AlphaFoldDB" id="A0AAE1LLT8"/>
<evidence type="ECO:0000313" key="1">
    <source>
        <dbReference type="EMBL" id="KAK3922762.1"/>
    </source>
</evidence>
<evidence type="ECO:0000313" key="3">
    <source>
        <dbReference type="Proteomes" id="UP001219518"/>
    </source>
</evidence>
<organism evidence="1 3">
    <name type="scientific">Frankliniella fusca</name>
    <dbReference type="NCBI Taxonomy" id="407009"/>
    <lineage>
        <taxon>Eukaryota</taxon>
        <taxon>Metazoa</taxon>
        <taxon>Ecdysozoa</taxon>
        <taxon>Arthropoda</taxon>
        <taxon>Hexapoda</taxon>
        <taxon>Insecta</taxon>
        <taxon>Pterygota</taxon>
        <taxon>Neoptera</taxon>
        <taxon>Paraneoptera</taxon>
        <taxon>Thysanoptera</taxon>
        <taxon>Terebrantia</taxon>
        <taxon>Thripoidea</taxon>
        <taxon>Thripidae</taxon>
        <taxon>Frankliniella</taxon>
    </lineage>
</organism>
<evidence type="ECO:0000313" key="2">
    <source>
        <dbReference type="EMBL" id="KAK3922769.1"/>
    </source>
</evidence>
<name>A0AAE1LLT8_9NEOP</name>
<dbReference type="EMBL" id="JAHWGI010001108">
    <property type="protein sequence ID" value="KAK3922769.1"/>
    <property type="molecule type" value="Genomic_DNA"/>
</dbReference>
<sequence>MFDGALNTTFSVYFLSLCKNIFQNCGMTFMQYLAATDMLPRLVLQPVWKAPALRSASCSPRVTRH</sequence>
<dbReference type="Proteomes" id="UP001219518">
    <property type="component" value="Unassembled WGS sequence"/>
</dbReference>
<dbReference type="EMBL" id="JAHWGI010001108">
    <property type="protein sequence ID" value="KAK3922762.1"/>
    <property type="molecule type" value="Genomic_DNA"/>
</dbReference>
<accession>A0AAE1LLT8</accession>
<keyword evidence="1" id="KW-0067">ATP-binding</keyword>
<reference evidence="1" key="1">
    <citation type="submission" date="2021-07" db="EMBL/GenBank/DDBJ databases">
        <authorList>
            <person name="Catto M.A."/>
            <person name="Jacobson A."/>
            <person name="Kennedy G."/>
            <person name="Labadie P."/>
            <person name="Hunt B.G."/>
            <person name="Srinivasan R."/>
        </authorList>
    </citation>
    <scope>NUCLEOTIDE SEQUENCE</scope>
    <source>
        <strain evidence="1">PL_HMW_Pooled</strain>
        <tissue evidence="1">Head</tissue>
    </source>
</reference>
<protein>
    <submittedName>
        <fullName evidence="1">ATP-dependent DNA helicase mph1</fullName>
    </submittedName>
</protein>
<keyword evidence="1" id="KW-0547">Nucleotide-binding</keyword>
<reference evidence="1" key="2">
    <citation type="journal article" date="2023" name="BMC Genomics">
        <title>Pest status, molecular evolution, and epigenetic factors derived from the genome assembly of Frankliniella fusca, a thysanopteran phytovirus vector.</title>
        <authorList>
            <person name="Catto M.A."/>
            <person name="Labadie P.E."/>
            <person name="Jacobson A.L."/>
            <person name="Kennedy G.G."/>
            <person name="Srinivasan R."/>
            <person name="Hunt B.G."/>
        </authorList>
    </citation>
    <scope>NUCLEOTIDE SEQUENCE</scope>
    <source>
        <strain evidence="1">PL_HMW_Pooled</strain>
    </source>
</reference>